<dbReference type="InterPro" id="IPR003964">
    <property type="entry name" value="Carb_kinase"/>
</dbReference>
<comment type="similarity">
    <text evidence="1">Belongs to the carbamate kinase family.</text>
</comment>
<evidence type="ECO:0000256" key="1">
    <source>
        <dbReference type="ARBA" id="ARBA00011066"/>
    </source>
</evidence>
<evidence type="ECO:0000256" key="3">
    <source>
        <dbReference type="ARBA" id="ARBA00022777"/>
    </source>
</evidence>
<dbReference type="EMBL" id="NBXA01000020">
    <property type="protein sequence ID" value="RFA13074.1"/>
    <property type="molecule type" value="Genomic_DNA"/>
</dbReference>
<dbReference type="InterPro" id="IPR001048">
    <property type="entry name" value="Asp/Glu/Uridylate_kinase"/>
</dbReference>
<evidence type="ECO:0000259" key="5">
    <source>
        <dbReference type="Pfam" id="PF00696"/>
    </source>
</evidence>
<dbReference type="GO" id="GO:0019546">
    <property type="term" value="P:L-arginine deiminase pathway"/>
    <property type="evidence" value="ECO:0007669"/>
    <property type="project" value="TreeGrafter"/>
</dbReference>
<dbReference type="AlphaFoldDB" id="A0A3E0VSS6"/>
<dbReference type="PRINTS" id="PR01469">
    <property type="entry name" value="CARBMTKINASE"/>
</dbReference>
<organism evidence="6 7">
    <name type="scientific">Subtercola boreus</name>
    <dbReference type="NCBI Taxonomy" id="120213"/>
    <lineage>
        <taxon>Bacteria</taxon>
        <taxon>Bacillati</taxon>
        <taxon>Actinomycetota</taxon>
        <taxon>Actinomycetes</taxon>
        <taxon>Micrococcales</taxon>
        <taxon>Microbacteriaceae</taxon>
        <taxon>Subtercola</taxon>
    </lineage>
</organism>
<reference evidence="6 7" key="1">
    <citation type="submission" date="2017-04" db="EMBL/GenBank/DDBJ databases">
        <title>Comparative genome analysis of Subtercola boreus.</title>
        <authorList>
            <person name="Cho Y.-J."/>
            <person name="Cho A."/>
            <person name="Kim O.-S."/>
            <person name="Lee J.-I."/>
        </authorList>
    </citation>
    <scope>NUCLEOTIDE SEQUENCE [LARGE SCALE GENOMIC DNA]</scope>
    <source>
        <strain evidence="6 7">P27444</strain>
    </source>
</reference>
<feature type="region of interest" description="Disordered" evidence="4">
    <location>
        <begin position="192"/>
        <end position="213"/>
    </location>
</feature>
<dbReference type="PANTHER" id="PTHR30409:SF1">
    <property type="entry name" value="CARBAMATE KINASE-RELATED"/>
    <property type="match status" value="1"/>
</dbReference>
<evidence type="ECO:0000256" key="4">
    <source>
        <dbReference type="SAM" id="MobiDB-lite"/>
    </source>
</evidence>
<protein>
    <recommendedName>
        <fullName evidence="5">Aspartate/glutamate/uridylate kinase domain-containing protein</fullName>
    </recommendedName>
</protein>
<evidence type="ECO:0000313" key="7">
    <source>
        <dbReference type="Proteomes" id="UP000256709"/>
    </source>
</evidence>
<dbReference type="GO" id="GO:0005829">
    <property type="term" value="C:cytosol"/>
    <property type="evidence" value="ECO:0007669"/>
    <property type="project" value="TreeGrafter"/>
</dbReference>
<dbReference type="Proteomes" id="UP000256709">
    <property type="component" value="Unassembled WGS sequence"/>
</dbReference>
<sequence length="213" mass="22045">MFGPISLVAFVLVTVGALALAVVFGRLAAAGTWSLNPRARSGCGCNVPSPAPVDIIEHGVISNLLSAGVTVIGAGGGGVPVVRTRGQLIRVSAVIDKDSVAALLAMNLTADRLIILSDVSAVMTPDSMGPKVRAGIPSCLFGGTFDSAGSPRVRHSGVHEDTTTAWQEDRAHQCGVTGRRFGCRTRCRSGGRRSLRASELPPALEQGVRRALP</sequence>
<gene>
    <name evidence="6" type="ORF">B7R21_09005</name>
</gene>
<feature type="domain" description="Aspartate/glutamate/uridylate kinase" evidence="5">
    <location>
        <begin position="41"/>
        <end position="126"/>
    </location>
</feature>
<dbReference type="GO" id="GO:0008804">
    <property type="term" value="F:carbamate kinase activity"/>
    <property type="evidence" value="ECO:0007669"/>
    <property type="project" value="InterPro"/>
</dbReference>
<accession>A0A3E0VSS6</accession>
<proteinExistence type="inferred from homology"/>
<dbReference type="PANTHER" id="PTHR30409">
    <property type="entry name" value="CARBAMATE KINASE"/>
    <property type="match status" value="1"/>
</dbReference>
<dbReference type="InterPro" id="IPR036393">
    <property type="entry name" value="AceGlu_kinase-like_sf"/>
</dbReference>
<evidence type="ECO:0000313" key="6">
    <source>
        <dbReference type="EMBL" id="RFA13074.1"/>
    </source>
</evidence>
<dbReference type="Pfam" id="PF00696">
    <property type="entry name" value="AA_kinase"/>
    <property type="match status" value="1"/>
</dbReference>
<keyword evidence="2" id="KW-0808">Transferase</keyword>
<dbReference type="SUPFAM" id="SSF53633">
    <property type="entry name" value="Carbamate kinase-like"/>
    <property type="match status" value="1"/>
</dbReference>
<keyword evidence="3" id="KW-0418">Kinase</keyword>
<evidence type="ECO:0000256" key="2">
    <source>
        <dbReference type="ARBA" id="ARBA00022679"/>
    </source>
</evidence>
<dbReference type="Gene3D" id="3.40.1160.10">
    <property type="entry name" value="Acetylglutamate kinase-like"/>
    <property type="match status" value="1"/>
</dbReference>
<name>A0A3E0VSS6_9MICO</name>
<comment type="caution">
    <text evidence="6">The sequence shown here is derived from an EMBL/GenBank/DDBJ whole genome shotgun (WGS) entry which is preliminary data.</text>
</comment>